<evidence type="ECO:0000313" key="5">
    <source>
        <dbReference type="Proteomes" id="UP000000653"/>
    </source>
</evidence>
<organism evidence="4 5">
    <name type="scientific">Pseudomonas aeruginosa (strain UCBPP-PA14)</name>
    <dbReference type="NCBI Taxonomy" id="208963"/>
    <lineage>
        <taxon>Bacteria</taxon>
        <taxon>Pseudomonadati</taxon>
        <taxon>Pseudomonadota</taxon>
        <taxon>Gammaproteobacteria</taxon>
        <taxon>Pseudomonadales</taxon>
        <taxon>Pseudomonadaceae</taxon>
        <taxon>Pseudomonas</taxon>
    </lineage>
</organism>
<evidence type="ECO:0000259" key="2">
    <source>
        <dbReference type="Pfam" id="PF12167"/>
    </source>
</evidence>
<dbReference type="InterPro" id="IPR022000">
    <property type="entry name" value="Min27-like_integrase_DNA_bind"/>
</dbReference>
<feature type="domain" description="Min27-like integrase DNA-binding" evidence="2">
    <location>
        <begin position="1"/>
        <end position="65"/>
    </location>
</feature>
<dbReference type="EMBL" id="CP000438">
    <property type="protein sequence ID" value="ABJ15225.1"/>
    <property type="molecule type" value="Genomic_DNA"/>
</dbReference>
<dbReference type="Gene3D" id="1.10.150.130">
    <property type="match status" value="1"/>
</dbReference>
<dbReference type="Pfam" id="PF12167">
    <property type="entry name" value="Arm-DNA-bind_2"/>
    <property type="match status" value="1"/>
</dbReference>
<dbReference type="AlphaFoldDB" id="A0A0H2ZKK3"/>
<sequence length="169" mass="19497">MGKIVARKETGNLFFDFRYLGKRCREQTALPDTPTNRKKLEKILERIEAEITLGTFDYNEYFPQSGRADELSRLKAGISRLKVPQFKDFAQLWFDEKKMEWRDSHTNTVRLTLEKYLLPTFGKQEVSAITKADILAFRSALGKVPGQKGQSLTATRINHIRLLRCSVTP</sequence>
<dbReference type="RefSeq" id="WP_003137199.1">
    <property type="nucleotide sequence ID" value="NC_008463.1"/>
</dbReference>
<dbReference type="SUPFAM" id="SSF56349">
    <property type="entry name" value="DNA breaking-rejoining enzymes"/>
    <property type="match status" value="1"/>
</dbReference>
<name>A0A0H2ZKK3_PSEAB</name>
<protein>
    <recommendedName>
        <fullName evidence="6">Integrase</fullName>
    </recommendedName>
</protein>
<dbReference type="HOGENOM" id="CLU_1538727_0_0_6"/>
<dbReference type="InterPro" id="IPR010998">
    <property type="entry name" value="Integrase_recombinase_N"/>
</dbReference>
<evidence type="ECO:0000313" key="4">
    <source>
        <dbReference type="EMBL" id="ABJ15225.1"/>
    </source>
</evidence>
<evidence type="ECO:0000259" key="3">
    <source>
        <dbReference type="Pfam" id="PF22022"/>
    </source>
</evidence>
<reference evidence="4 5" key="1">
    <citation type="journal article" date="2006" name="Genome Biol.">
        <title>Genomic analysis reveals that Pseudomonas aeruginosa virulence is combinatorial.</title>
        <authorList>
            <person name="Lee D.G."/>
            <person name="Urbach J.M."/>
            <person name="Wu G."/>
            <person name="Liberati N.T."/>
            <person name="Feinbaum R.L."/>
            <person name="Miyata S."/>
            <person name="Diggins L.T."/>
            <person name="He J."/>
            <person name="Saucier M."/>
            <person name="Deziel E."/>
            <person name="Friedman L."/>
            <person name="Li L."/>
            <person name="Grills G."/>
            <person name="Montgomery K."/>
            <person name="Kucherlapati R."/>
            <person name="Rahme L.G."/>
            <person name="Ausubel F.M."/>
        </authorList>
    </citation>
    <scope>NUCLEOTIDE SEQUENCE [LARGE SCALE GENOMIC DNA]</scope>
    <source>
        <strain evidence="4 5">UCBPP-PA14</strain>
    </source>
</reference>
<dbReference type="InterPro" id="IPR011010">
    <property type="entry name" value="DNA_brk_join_enz"/>
</dbReference>
<dbReference type="Pfam" id="PF22022">
    <property type="entry name" value="Phage_int_M"/>
    <property type="match status" value="1"/>
</dbReference>
<evidence type="ECO:0008006" key="6">
    <source>
        <dbReference type="Google" id="ProtNLM"/>
    </source>
</evidence>
<dbReference type="BioCyc" id="PAER208963:G1G74-285-MONOMER"/>
<gene>
    <name evidence="4" type="ordered locus">PA14_03390</name>
</gene>
<accession>A0A0H2ZKK3</accession>
<dbReference type="KEGG" id="pau:PA14_03390"/>
<feature type="domain" description="Phage integrase central" evidence="3">
    <location>
        <begin position="86"/>
        <end position="137"/>
    </location>
</feature>
<dbReference type="Proteomes" id="UP000000653">
    <property type="component" value="Chromosome"/>
</dbReference>
<dbReference type="GO" id="GO:0003677">
    <property type="term" value="F:DNA binding"/>
    <property type="evidence" value="ECO:0007669"/>
    <property type="project" value="UniProtKB-KW"/>
</dbReference>
<keyword evidence="1" id="KW-0238">DNA-binding</keyword>
<proteinExistence type="predicted"/>
<dbReference type="InterPro" id="IPR053876">
    <property type="entry name" value="Phage_int_M"/>
</dbReference>
<evidence type="ECO:0000256" key="1">
    <source>
        <dbReference type="ARBA" id="ARBA00023125"/>
    </source>
</evidence>